<dbReference type="InterPro" id="IPR005633">
    <property type="entry name" value="Ribosomal_uL23_N"/>
</dbReference>
<dbReference type="InterPro" id="IPR012678">
    <property type="entry name" value="Ribosomal_uL23/eL15/eS24_sf"/>
</dbReference>
<dbReference type="STRING" id="91626.A0A0C9LR03"/>
<name>A0A0C9LR03_9FUNG</name>
<evidence type="ECO:0000256" key="4">
    <source>
        <dbReference type="ARBA" id="ARBA00022692"/>
    </source>
</evidence>
<feature type="domain" description="ABC transporter" evidence="18">
    <location>
        <begin position="649"/>
        <end position="898"/>
    </location>
</feature>
<evidence type="ECO:0000313" key="20">
    <source>
        <dbReference type="EMBL" id="GAN01825.1"/>
    </source>
</evidence>
<dbReference type="PROSITE" id="PS50893">
    <property type="entry name" value="ABC_TRANSPORTER_2"/>
    <property type="match status" value="2"/>
</dbReference>
<dbReference type="InterPro" id="IPR017871">
    <property type="entry name" value="ABC_transporter-like_CS"/>
</dbReference>
<evidence type="ECO:0000256" key="9">
    <source>
        <dbReference type="ARBA" id="ARBA00022884"/>
    </source>
</evidence>
<feature type="compositionally biased region" description="Basic and acidic residues" evidence="16">
    <location>
        <begin position="370"/>
        <end position="393"/>
    </location>
</feature>
<feature type="transmembrane region" description="Helical" evidence="17">
    <location>
        <begin position="1121"/>
        <end position="1138"/>
    </location>
</feature>
<dbReference type="GO" id="GO:0140359">
    <property type="term" value="F:ABC-type transporter activity"/>
    <property type="evidence" value="ECO:0007669"/>
    <property type="project" value="InterPro"/>
</dbReference>
<dbReference type="InterPro" id="IPR012677">
    <property type="entry name" value="Nucleotide-bd_a/b_plait_sf"/>
</dbReference>
<evidence type="ECO:0000256" key="10">
    <source>
        <dbReference type="ARBA" id="ARBA00022980"/>
    </source>
</evidence>
<evidence type="ECO:0000256" key="12">
    <source>
        <dbReference type="ARBA" id="ARBA00023136"/>
    </source>
</evidence>
<evidence type="ECO:0000256" key="14">
    <source>
        <dbReference type="ARBA" id="ARBA00023274"/>
    </source>
</evidence>
<evidence type="ECO:0000256" key="15">
    <source>
        <dbReference type="RuleBase" id="RU003934"/>
    </source>
</evidence>
<dbReference type="GO" id="GO:0000329">
    <property type="term" value="C:fungal-type vacuole membrane"/>
    <property type="evidence" value="ECO:0007669"/>
    <property type="project" value="TreeGrafter"/>
</dbReference>
<evidence type="ECO:0000259" key="19">
    <source>
        <dbReference type="PROSITE" id="PS50929"/>
    </source>
</evidence>
<dbReference type="PANTHER" id="PTHR24223:SF353">
    <property type="entry name" value="ABC TRANSPORTER ATP-BINDING PROTEIN_PERMEASE VMR1-RELATED"/>
    <property type="match status" value="1"/>
</dbReference>
<dbReference type="GO" id="GO:0006412">
    <property type="term" value="P:translation"/>
    <property type="evidence" value="ECO:0007669"/>
    <property type="project" value="InterPro"/>
</dbReference>
<comment type="similarity">
    <text evidence="2 15">Belongs to the universal ribosomal protein uL23 family.</text>
</comment>
<dbReference type="Pfam" id="PF03939">
    <property type="entry name" value="Ribosomal_L23eN"/>
    <property type="match status" value="1"/>
</dbReference>
<dbReference type="Proteomes" id="UP000053815">
    <property type="component" value="Unassembled WGS sequence"/>
</dbReference>
<feature type="transmembrane region" description="Helical" evidence="17">
    <location>
        <begin position="63"/>
        <end position="83"/>
    </location>
</feature>
<feature type="transmembrane region" description="Helical" evidence="17">
    <location>
        <begin position="95"/>
        <end position="117"/>
    </location>
</feature>
<dbReference type="GO" id="GO:0005524">
    <property type="term" value="F:ATP binding"/>
    <property type="evidence" value="ECO:0007669"/>
    <property type="project" value="UniProtKB-KW"/>
</dbReference>
<feature type="transmembrane region" description="Helical" evidence="17">
    <location>
        <begin position="1258"/>
        <end position="1278"/>
    </location>
</feature>
<evidence type="ECO:0000256" key="13">
    <source>
        <dbReference type="ARBA" id="ARBA00023180"/>
    </source>
</evidence>
<feature type="transmembrane region" description="Helical" evidence="17">
    <location>
        <begin position="950"/>
        <end position="970"/>
    </location>
</feature>
<feature type="transmembrane region" description="Helical" evidence="17">
    <location>
        <begin position="6"/>
        <end position="28"/>
    </location>
</feature>
<dbReference type="InterPro" id="IPR011527">
    <property type="entry name" value="ABC1_TM_dom"/>
</dbReference>
<feature type="transmembrane region" description="Helical" evidence="17">
    <location>
        <begin position="313"/>
        <end position="336"/>
    </location>
</feature>
<dbReference type="InterPro" id="IPR013025">
    <property type="entry name" value="Ribosomal_uL23-like"/>
</dbReference>
<keyword evidence="3" id="KW-0813">Transport</keyword>
<keyword evidence="7" id="KW-0547">Nucleotide-binding</keyword>
<dbReference type="CDD" id="cd18596">
    <property type="entry name" value="ABC_6TM_VMR1_D1_like"/>
    <property type="match status" value="1"/>
</dbReference>
<dbReference type="GO" id="GO:0016887">
    <property type="term" value="F:ATP hydrolysis activity"/>
    <property type="evidence" value="ECO:0007669"/>
    <property type="project" value="InterPro"/>
</dbReference>
<dbReference type="InterPro" id="IPR036640">
    <property type="entry name" value="ABC1_TM_sf"/>
</dbReference>
<evidence type="ECO:0000256" key="16">
    <source>
        <dbReference type="SAM" id="MobiDB-lite"/>
    </source>
</evidence>
<dbReference type="SUPFAM" id="SSF54189">
    <property type="entry name" value="Ribosomal proteins S24e, L23 and L15e"/>
    <property type="match status" value="1"/>
</dbReference>
<feature type="domain" description="ABC transmembrane type-1" evidence="19">
    <location>
        <begin position="962"/>
        <end position="1286"/>
    </location>
</feature>
<dbReference type="GO" id="GO:1990904">
    <property type="term" value="C:ribonucleoprotein complex"/>
    <property type="evidence" value="ECO:0007669"/>
    <property type="project" value="UniProtKB-KW"/>
</dbReference>
<keyword evidence="8" id="KW-0067">ATP-binding</keyword>
<keyword evidence="13" id="KW-0325">Glycoprotein</keyword>
<dbReference type="SMART" id="SM00382">
    <property type="entry name" value="AAA"/>
    <property type="match status" value="2"/>
</dbReference>
<dbReference type="Gene3D" id="1.20.1560.10">
    <property type="entry name" value="ABC transporter type 1, transmembrane domain"/>
    <property type="match status" value="2"/>
</dbReference>
<feature type="transmembrane region" description="Helical" evidence="17">
    <location>
        <begin position="201"/>
        <end position="224"/>
    </location>
</feature>
<evidence type="ECO:0000256" key="5">
    <source>
        <dbReference type="ARBA" id="ARBA00022730"/>
    </source>
</evidence>
<dbReference type="PROSITE" id="PS00050">
    <property type="entry name" value="RIBOSOMAL_L23"/>
    <property type="match status" value="1"/>
</dbReference>
<dbReference type="FunFam" id="3.30.70.330:FF:000035">
    <property type="entry name" value="60S ribosomal protein L23a"/>
    <property type="match status" value="1"/>
</dbReference>
<feature type="transmembrane region" description="Helical" evidence="17">
    <location>
        <begin position="422"/>
        <end position="442"/>
    </location>
</feature>
<dbReference type="InterPro" id="IPR027417">
    <property type="entry name" value="P-loop_NTPase"/>
</dbReference>
<dbReference type="FunFam" id="3.40.50.300:FF:000825">
    <property type="entry name" value="ABC bile acid transporter"/>
    <property type="match status" value="1"/>
</dbReference>
<dbReference type="CDD" id="cd03250">
    <property type="entry name" value="ABCC_MRP_domain1"/>
    <property type="match status" value="1"/>
</dbReference>
<keyword evidence="11 17" id="KW-1133">Transmembrane helix</keyword>
<dbReference type="InterPro" id="IPR003439">
    <property type="entry name" value="ABC_transporter-like_ATP-bd"/>
</dbReference>
<comment type="subcellular location">
    <subcellularLocation>
        <location evidence="1">Membrane</location>
        <topology evidence="1">Multi-pass membrane protein</topology>
    </subcellularLocation>
</comment>
<dbReference type="Pfam" id="PF00276">
    <property type="entry name" value="Ribosomal_L23"/>
    <property type="match status" value="1"/>
</dbReference>
<reference evidence="20" key="1">
    <citation type="submission" date="2014-09" db="EMBL/GenBank/DDBJ databases">
        <title>Draft genome sequence of an oleaginous Mucoromycotina fungus Mucor ambiguus NBRC6742.</title>
        <authorList>
            <person name="Takeda I."/>
            <person name="Yamane N."/>
            <person name="Morita T."/>
            <person name="Tamano K."/>
            <person name="Machida M."/>
            <person name="Baker S."/>
            <person name="Koike H."/>
        </authorList>
    </citation>
    <scope>NUCLEOTIDE SEQUENCE</scope>
    <source>
        <strain evidence="20">NBRC 6742</strain>
    </source>
</reference>
<keyword evidence="14 15" id="KW-0687">Ribonucleoprotein</keyword>
<dbReference type="OrthoDB" id="6500128at2759"/>
<evidence type="ECO:0000256" key="6">
    <source>
        <dbReference type="ARBA" id="ARBA00022737"/>
    </source>
</evidence>
<dbReference type="PANTHER" id="PTHR24223">
    <property type="entry name" value="ATP-BINDING CASSETTE SUB-FAMILY C"/>
    <property type="match status" value="1"/>
</dbReference>
<keyword evidence="4 17" id="KW-0812">Transmembrane</keyword>
<dbReference type="PROSITE" id="PS00211">
    <property type="entry name" value="ABC_TRANSPORTER_1"/>
    <property type="match status" value="2"/>
</dbReference>
<dbReference type="GO" id="GO:0019843">
    <property type="term" value="F:rRNA binding"/>
    <property type="evidence" value="ECO:0007669"/>
    <property type="project" value="UniProtKB-KW"/>
</dbReference>
<dbReference type="FunFam" id="3.40.50.300:FF:000565">
    <property type="entry name" value="ABC bile acid transporter"/>
    <property type="match status" value="1"/>
</dbReference>
<evidence type="ECO:0000256" key="8">
    <source>
        <dbReference type="ARBA" id="ARBA00022840"/>
    </source>
</evidence>
<dbReference type="GO" id="GO:0003735">
    <property type="term" value="F:structural constituent of ribosome"/>
    <property type="evidence" value="ECO:0007669"/>
    <property type="project" value="InterPro"/>
</dbReference>
<feature type="transmembrane region" description="Helical" evidence="17">
    <location>
        <begin position="1233"/>
        <end position="1252"/>
    </location>
</feature>
<evidence type="ECO:0000259" key="18">
    <source>
        <dbReference type="PROSITE" id="PS50893"/>
    </source>
</evidence>
<dbReference type="Gene3D" id="3.30.70.330">
    <property type="match status" value="1"/>
</dbReference>
<keyword evidence="5" id="KW-0699">rRNA-binding</keyword>
<dbReference type="NCBIfam" id="NF011118">
    <property type="entry name" value="PRK14548.1"/>
    <property type="match status" value="1"/>
</dbReference>
<keyword evidence="9" id="KW-0694">RNA-binding</keyword>
<keyword evidence="21" id="KW-1185">Reference proteome</keyword>
<dbReference type="EMBL" id="DF836301">
    <property type="protein sequence ID" value="GAN01825.1"/>
    <property type="molecule type" value="Genomic_DNA"/>
</dbReference>
<protein>
    <submittedName>
        <fullName evidence="20">Multidrug resistance-associated ABC transporter</fullName>
    </submittedName>
</protein>
<dbReference type="CDD" id="cd03244">
    <property type="entry name" value="ABCC_MRP_domain2"/>
    <property type="match status" value="1"/>
</dbReference>
<dbReference type="Pfam" id="PF00664">
    <property type="entry name" value="ABC_membrane"/>
    <property type="match status" value="2"/>
</dbReference>
<dbReference type="Pfam" id="PF00005">
    <property type="entry name" value="ABC_tran"/>
    <property type="match status" value="2"/>
</dbReference>
<feature type="transmembrane region" description="Helical" evidence="17">
    <location>
        <begin position="1044"/>
        <end position="1069"/>
    </location>
</feature>
<dbReference type="GO" id="GO:0005840">
    <property type="term" value="C:ribosome"/>
    <property type="evidence" value="ECO:0007669"/>
    <property type="project" value="UniProtKB-KW"/>
</dbReference>
<evidence type="ECO:0000256" key="1">
    <source>
        <dbReference type="ARBA" id="ARBA00004141"/>
    </source>
</evidence>
<feature type="domain" description="ABC transmembrane type-1" evidence="19">
    <location>
        <begin position="274"/>
        <end position="590"/>
    </location>
</feature>
<gene>
    <name evidence="20" type="ORF">MAM1_0012c01260</name>
</gene>
<dbReference type="HAMAP" id="MF_01369_A">
    <property type="entry name" value="Ribosomal_uL23_A"/>
    <property type="match status" value="1"/>
</dbReference>
<accession>A0A0C9LR03</accession>
<evidence type="ECO:0000256" key="2">
    <source>
        <dbReference type="ARBA" id="ARBA00006700"/>
    </source>
</evidence>
<keyword evidence="12 17" id="KW-0472">Membrane</keyword>
<evidence type="ECO:0000256" key="3">
    <source>
        <dbReference type="ARBA" id="ARBA00022448"/>
    </source>
</evidence>
<dbReference type="InterPro" id="IPR003593">
    <property type="entry name" value="AAA+_ATPase"/>
</dbReference>
<keyword evidence="10 15" id="KW-0689">Ribosomal protein</keyword>
<dbReference type="InterPro" id="IPR001014">
    <property type="entry name" value="Ribosomal_uL23_CS"/>
</dbReference>
<evidence type="ECO:0000256" key="7">
    <source>
        <dbReference type="ARBA" id="ARBA00022741"/>
    </source>
</evidence>
<dbReference type="CDD" id="cd18604">
    <property type="entry name" value="ABC_6TM_VMR1_D2_like"/>
    <property type="match status" value="1"/>
</dbReference>
<dbReference type="InterPro" id="IPR050173">
    <property type="entry name" value="ABC_transporter_C-like"/>
</dbReference>
<dbReference type="SUPFAM" id="SSF90123">
    <property type="entry name" value="ABC transporter transmembrane region"/>
    <property type="match status" value="2"/>
</dbReference>
<dbReference type="PROSITE" id="PS50929">
    <property type="entry name" value="ABC_TM1F"/>
    <property type="match status" value="2"/>
</dbReference>
<evidence type="ECO:0000256" key="11">
    <source>
        <dbReference type="ARBA" id="ARBA00022989"/>
    </source>
</evidence>
<proteinExistence type="inferred from homology"/>
<keyword evidence="6" id="KW-0677">Repeat</keyword>
<feature type="transmembrane region" description="Helical" evidence="17">
    <location>
        <begin position="129"/>
        <end position="150"/>
    </location>
</feature>
<evidence type="ECO:0000256" key="17">
    <source>
        <dbReference type="SAM" id="Phobius"/>
    </source>
</evidence>
<evidence type="ECO:0000313" key="21">
    <source>
        <dbReference type="Proteomes" id="UP000053815"/>
    </source>
</evidence>
<dbReference type="SUPFAM" id="SSF52540">
    <property type="entry name" value="P-loop containing nucleoside triphosphate hydrolases"/>
    <property type="match status" value="2"/>
</dbReference>
<dbReference type="Gene3D" id="3.40.50.300">
    <property type="entry name" value="P-loop containing nucleotide triphosphate hydrolases"/>
    <property type="match status" value="2"/>
</dbReference>
<feature type="transmembrane region" description="Helical" evidence="17">
    <location>
        <begin position="270"/>
        <end position="292"/>
    </location>
</feature>
<feature type="region of interest" description="Disordered" evidence="16">
    <location>
        <begin position="370"/>
        <end position="401"/>
    </location>
</feature>
<sequence>MTGSISIDAWLSGALALVTCGSAFVLSLQRTYLHKSQQKDRAPLVFDKQRDTSVPVADDDARFVRLTFGTLTLTLLSALDFYHTVIQQQQQTSDWWITASACTQFVAWLYASVLVLVARRYRFPSEWGWILNVHLCVFYCMIWCIAVYDVYDAYVINPSDNWIHMLPRLLALILGSDLVFTTATTPRGAPFLDENGRKVAAIDVASIYSFLYFSWVTPLINLAYKNKKLTDEDLPTLPPLYRGHNLYYIFGATRNKSLLKRIYTTNKRAITIQVVLAFTTSLVYYVPAYFVNRLLTLIQDMHGVEDDVSIRKGFVLVASLGATILILGILVGQLWYYASSSLQVRVKAMLNIEIYRKTLRRRDLAVESPKLDDDEDTDKKKDDDEASDKKGESDEKEDVSSSTGTIVNLMSTDSNRISEFSVWWFSILAAPTELAVGIYFLYQLLGKSCFLGLLVMIVVLPINHYNAKTFAKTQDKLMEARDKRVSLMNEVLQGIRQIKFFAWEKRWEKRVMEAREVELHHLGVTYMTEVLFTLLWQGSPILVTLLSFYSFCKLEGNELTAPIAFTSITVFNELRFALNVLPEVFIEWLQALISIRRIQTYLDEDEIEPPSNEDEIDPLTGHIPEHITIGFKDATVGWSKHNYTDQVTDESDNITSEASSTSFILKDLNIEFPPNELSLISGATGSGKTLMMLGLLGEAIVLKGTAHCPRQAVVDTVSDDFVTSKDIDPKDWLLPYALAYVSQTAWLQNASIRDNILFGLPYVESRYRDTLTACALDKDLEILEDGDQTEIGEKGITLSGGQKARVSLARAVYSRAQNVLMDDVLSAVDAHTAKHLYEKCLLGPLMKERTRVLITHHVKLCVKGSGYIVHIDAGRASLVGTPNELRQNGQLASIFESEEEEVAQEEDAEEEKAIEEVLPAVANKDLKKPRALVEEETRATGMVKVRLYKLYVSMVGSPFFWFVMVALVLGSRGLDVIENWWIKQWSQSYQTKHNDNATNNDYMFQQQSIISQSKPMFAYQPVVASESDNDLASIMDAKDDRLNYYLGIYCLITLTNIVVGTARFAVLYWGVLGANRALYAELLHRVFRAPLRFFDTTPIGRILNRFSKDFETIDSNIPNDLLNFVIQWVIIVSSMITVSSVLPIFLVPMLAVALVNVYLGMMFVSASRELKRMDSVSRSPLFSNFTETIIGVATIRAFGATRQFLQDMLTYIDTNTRPFYYQWLVNRWVSVRFAFSGALINMFTSTIILLSVDKMDASLAGFCLSFVLLFTDQMFWGIRRYTSLEMSFNAVERVVEFMEMDQEAPAITEVRPPHEWPTRGRIDVKDLEIKYAADLDPVLKGISFSVKPQEKIGVVGRTGSGKSTLALSFFRFVEASQGSIVIDNIDIKDLGTEDLRSNLTIIPQDPTLFSGSLRSNMDPFDQFTDQDIFTALRRVHLLPIEEGDNSAETVVSDSTLDEVNANVFKDLTTNVTEGGKNFSQGQRQLLCLARALLKRSRIVLMDEATASVDFETDKAIQKTIATEFADSTILCIAHRLHTVIEYDRILVLDQGQILEFDSPLTLITNPESSFYKMCRNSASQNKALAAKKAALKGVHGKAVRKIRTSTHFHIPKTLVLNRAPKYARKSVAHAPRMDQYRVIRQPLNTETAMKKIEEHNTLTFLVDVKANKNQIKDAVKRLYDVEAAKINTLIRPDGYKKAFVRLTADVDALDVANKIGFI</sequence>
<organism evidence="20">
    <name type="scientific">Mucor ambiguus</name>
    <dbReference type="NCBI Taxonomy" id="91626"/>
    <lineage>
        <taxon>Eukaryota</taxon>
        <taxon>Fungi</taxon>
        <taxon>Fungi incertae sedis</taxon>
        <taxon>Mucoromycota</taxon>
        <taxon>Mucoromycotina</taxon>
        <taxon>Mucoromycetes</taxon>
        <taxon>Mucorales</taxon>
        <taxon>Mucorineae</taxon>
        <taxon>Mucoraceae</taxon>
        <taxon>Mucor</taxon>
    </lineage>
</organism>
<feature type="domain" description="ABC transporter" evidence="18">
    <location>
        <begin position="1324"/>
        <end position="1575"/>
    </location>
</feature>